<evidence type="ECO:0000259" key="5">
    <source>
        <dbReference type="PROSITE" id="PS50977"/>
    </source>
</evidence>
<keyword evidence="2 4" id="KW-0238">DNA-binding</keyword>
<dbReference type="STRING" id="483219.LILAB_34195"/>
<dbReference type="AlphaFoldDB" id="F8CGI5"/>
<sequence>MHMVDTILEAAARVFDQHGYEGANTNRVAERAGVSVGSVYQYFPNKNALLTALHERHYLQMQAVVDRALDAAQGRTLRAVIEDIVAGALALHRAEPRLQRILHVEYPYFEKPPGTSRSAGRLFERSRALLEAHRPQLGRDDLDLATHMVLRMVESLVHAAVLDPPVTDAGAHEAAIADAVEGYLKLRR</sequence>
<evidence type="ECO:0000313" key="6">
    <source>
        <dbReference type="EMBL" id="AEI68720.1"/>
    </source>
</evidence>
<dbReference type="GO" id="GO:0003700">
    <property type="term" value="F:DNA-binding transcription factor activity"/>
    <property type="evidence" value="ECO:0007669"/>
    <property type="project" value="TreeGrafter"/>
</dbReference>
<evidence type="ECO:0000256" key="3">
    <source>
        <dbReference type="ARBA" id="ARBA00023163"/>
    </source>
</evidence>
<dbReference type="PANTHER" id="PTHR30055">
    <property type="entry name" value="HTH-TYPE TRANSCRIPTIONAL REGULATOR RUTR"/>
    <property type="match status" value="1"/>
</dbReference>
<name>F8CGI5_MYXFH</name>
<dbReference type="PROSITE" id="PS50977">
    <property type="entry name" value="HTH_TETR_2"/>
    <property type="match status" value="1"/>
</dbReference>
<dbReference type="Proteomes" id="UP000000488">
    <property type="component" value="Chromosome"/>
</dbReference>
<evidence type="ECO:0000256" key="1">
    <source>
        <dbReference type="ARBA" id="ARBA00023015"/>
    </source>
</evidence>
<evidence type="ECO:0000256" key="4">
    <source>
        <dbReference type="PROSITE-ProRule" id="PRU00335"/>
    </source>
</evidence>
<dbReference type="EMBL" id="CP002830">
    <property type="protein sequence ID" value="AEI68720.1"/>
    <property type="molecule type" value="Genomic_DNA"/>
</dbReference>
<proteinExistence type="predicted"/>
<dbReference type="HOGENOM" id="CLU_069356_46_0_7"/>
<evidence type="ECO:0000313" key="7">
    <source>
        <dbReference type="Proteomes" id="UP000000488"/>
    </source>
</evidence>
<dbReference type="InterPro" id="IPR041669">
    <property type="entry name" value="TetR_C_15"/>
</dbReference>
<gene>
    <name evidence="6" type="ordered locus">LILAB_34195</name>
</gene>
<feature type="DNA-binding region" description="H-T-H motif" evidence="4">
    <location>
        <begin position="24"/>
        <end position="43"/>
    </location>
</feature>
<dbReference type="InterPro" id="IPR050109">
    <property type="entry name" value="HTH-type_TetR-like_transc_reg"/>
</dbReference>
<dbReference type="PRINTS" id="PR00455">
    <property type="entry name" value="HTHTETR"/>
</dbReference>
<dbReference type="GO" id="GO:0000976">
    <property type="term" value="F:transcription cis-regulatory region binding"/>
    <property type="evidence" value="ECO:0007669"/>
    <property type="project" value="TreeGrafter"/>
</dbReference>
<dbReference type="KEGG" id="mfu:LILAB_34195"/>
<reference evidence="6 7" key="1">
    <citation type="journal article" date="2011" name="J. Bacteriol.">
        <title>Genome sequence of the halotolerant marine bacterium Myxococcus fulvus HW-1.</title>
        <authorList>
            <person name="Li Z.F."/>
            <person name="Li X."/>
            <person name="Liu H."/>
            <person name="Liu X."/>
            <person name="Han K."/>
            <person name="Wu Z.H."/>
            <person name="Hu W."/>
            <person name="Li F.F."/>
            <person name="Li Y.Z."/>
        </authorList>
    </citation>
    <scope>NUCLEOTIDE SEQUENCE [LARGE SCALE GENOMIC DNA]</scope>
    <source>
        <strain evidence="7">ATCC BAA-855 / HW-1</strain>
    </source>
</reference>
<dbReference type="Pfam" id="PF17918">
    <property type="entry name" value="TetR_C_15"/>
    <property type="match status" value="1"/>
</dbReference>
<dbReference type="eggNOG" id="COG1309">
    <property type="taxonomic scope" value="Bacteria"/>
</dbReference>
<accession>F8CGI5</accession>
<dbReference type="SUPFAM" id="SSF46689">
    <property type="entry name" value="Homeodomain-like"/>
    <property type="match status" value="1"/>
</dbReference>
<dbReference type="Gene3D" id="1.10.357.10">
    <property type="entry name" value="Tetracycline Repressor, domain 2"/>
    <property type="match status" value="1"/>
</dbReference>
<evidence type="ECO:0000256" key="2">
    <source>
        <dbReference type="ARBA" id="ARBA00023125"/>
    </source>
</evidence>
<feature type="domain" description="HTH tetR-type" evidence="5">
    <location>
        <begin position="1"/>
        <end position="61"/>
    </location>
</feature>
<dbReference type="InterPro" id="IPR009057">
    <property type="entry name" value="Homeodomain-like_sf"/>
</dbReference>
<organism evidence="6 7">
    <name type="scientific">Myxococcus fulvus (strain ATCC BAA-855 / HW-1)</name>
    <dbReference type="NCBI Taxonomy" id="483219"/>
    <lineage>
        <taxon>Bacteria</taxon>
        <taxon>Pseudomonadati</taxon>
        <taxon>Myxococcota</taxon>
        <taxon>Myxococcia</taxon>
        <taxon>Myxococcales</taxon>
        <taxon>Cystobacterineae</taxon>
        <taxon>Myxococcaceae</taxon>
        <taxon>Myxococcus</taxon>
    </lineage>
</organism>
<protein>
    <submittedName>
        <fullName evidence="6">Regulatory protein TetR</fullName>
    </submittedName>
</protein>
<dbReference type="PANTHER" id="PTHR30055:SF234">
    <property type="entry name" value="HTH-TYPE TRANSCRIPTIONAL REGULATOR BETI"/>
    <property type="match status" value="1"/>
</dbReference>
<keyword evidence="1" id="KW-0805">Transcription regulation</keyword>
<dbReference type="InterPro" id="IPR001647">
    <property type="entry name" value="HTH_TetR"/>
</dbReference>
<dbReference type="Pfam" id="PF00440">
    <property type="entry name" value="TetR_N"/>
    <property type="match status" value="1"/>
</dbReference>
<keyword evidence="3" id="KW-0804">Transcription</keyword>